<dbReference type="PANTHER" id="PTHR32060:SF22">
    <property type="entry name" value="CARBOXYL-TERMINAL-PROCESSING PEPTIDASE 3, CHLOROPLASTIC"/>
    <property type="match status" value="1"/>
</dbReference>
<feature type="transmembrane region" description="Helical" evidence="6">
    <location>
        <begin position="12"/>
        <end position="36"/>
    </location>
</feature>
<dbReference type="GO" id="GO:0008236">
    <property type="term" value="F:serine-type peptidase activity"/>
    <property type="evidence" value="ECO:0007669"/>
    <property type="project" value="UniProtKB-KW"/>
</dbReference>
<feature type="non-terminal residue" evidence="8">
    <location>
        <position position="477"/>
    </location>
</feature>
<comment type="caution">
    <text evidence="8">The sequence shown here is derived from an EMBL/GenBank/DDBJ whole genome shotgun (WGS) entry which is preliminary data.</text>
</comment>
<dbReference type="SMART" id="SM00245">
    <property type="entry name" value="TSPc"/>
    <property type="match status" value="1"/>
</dbReference>
<reference evidence="8 9" key="1">
    <citation type="submission" date="2018-08" db="EMBL/GenBank/DDBJ databases">
        <title>The metabolism and importance of syntrophic acetate oxidation coupled to methane or sulfide production in haloalkaline environments.</title>
        <authorList>
            <person name="Timmers P.H.A."/>
            <person name="Vavourakis C.D."/>
            <person name="Sorokin D.Y."/>
            <person name="Sinninghe Damste J.S."/>
            <person name="Muyzer G."/>
            <person name="Stams A.J.M."/>
            <person name="Plugge C.M."/>
        </authorList>
    </citation>
    <scope>NUCLEOTIDE SEQUENCE [LARGE SCALE GENOMIC DNA]</scope>
    <source>
        <strain evidence="8">MSAO_Bac1</strain>
    </source>
</reference>
<evidence type="ECO:0000256" key="6">
    <source>
        <dbReference type="SAM" id="Phobius"/>
    </source>
</evidence>
<dbReference type="GO" id="GO:0007165">
    <property type="term" value="P:signal transduction"/>
    <property type="evidence" value="ECO:0007669"/>
    <property type="project" value="TreeGrafter"/>
</dbReference>
<dbReference type="InterPro" id="IPR001478">
    <property type="entry name" value="PDZ"/>
</dbReference>
<dbReference type="Pfam" id="PF03572">
    <property type="entry name" value="Peptidase_S41"/>
    <property type="match status" value="1"/>
</dbReference>
<keyword evidence="6" id="KW-0472">Membrane</keyword>
<dbReference type="GO" id="GO:0030288">
    <property type="term" value="C:outer membrane-bounded periplasmic space"/>
    <property type="evidence" value="ECO:0007669"/>
    <property type="project" value="TreeGrafter"/>
</dbReference>
<dbReference type="SUPFAM" id="SSF50156">
    <property type="entry name" value="PDZ domain-like"/>
    <property type="match status" value="1"/>
</dbReference>
<dbReference type="InterPro" id="IPR004447">
    <property type="entry name" value="Peptidase_S41A"/>
</dbReference>
<keyword evidence="2 5" id="KW-0645">Protease</keyword>
<dbReference type="CDD" id="cd07560">
    <property type="entry name" value="Peptidase_S41_CPP"/>
    <property type="match status" value="1"/>
</dbReference>
<name>A0A424YCZ9_9FIRM</name>
<dbReference type="Gene3D" id="3.30.750.44">
    <property type="match status" value="1"/>
</dbReference>
<evidence type="ECO:0000256" key="4">
    <source>
        <dbReference type="ARBA" id="ARBA00022825"/>
    </source>
</evidence>
<proteinExistence type="inferred from homology"/>
<protein>
    <submittedName>
        <fullName evidence="8">S41 family peptidase</fullName>
    </submittedName>
</protein>
<keyword evidence="4 5" id="KW-0720">Serine protease</keyword>
<evidence type="ECO:0000256" key="3">
    <source>
        <dbReference type="ARBA" id="ARBA00022801"/>
    </source>
</evidence>
<dbReference type="Gene3D" id="2.30.42.10">
    <property type="match status" value="1"/>
</dbReference>
<gene>
    <name evidence="8" type="ORF">D5R97_06580</name>
</gene>
<dbReference type="InterPro" id="IPR029045">
    <property type="entry name" value="ClpP/crotonase-like_dom_sf"/>
</dbReference>
<feature type="domain" description="PDZ" evidence="7">
    <location>
        <begin position="100"/>
        <end position="156"/>
    </location>
</feature>
<evidence type="ECO:0000313" key="8">
    <source>
        <dbReference type="EMBL" id="RQD75203.1"/>
    </source>
</evidence>
<dbReference type="InterPro" id="IPR036034">
    <property type="entry name" value="PDZ_sf"/>
</dbReference>
<dbReference type="InterPro" id="IPR005151">
    <property type="entry name" value="Tail-specific_protease"/>
</dbReference>
<evidence type="ECO:0000256" key="2">
    <source>
        <dbReference type="ARBA" id="ARBA00022670"/>
    </source>
</evidence>
<sequence length="477" mass="53483">MLKNLLNKEKGVLLRIIIPSLLCIFLVFSGGALTFAQEDLVKEIRQLLVNHYVEPLGPEVLEGETVEEILKALEDPHTTYFTPQEFQEFQEAMDPSFYGIGIYMEMVPQGVLVTGVIKGAPAEKAGILRGDIITEADGKELEGLALEEAGPIIAQAQEDPVPLKILREGEIMEFYVTREEIIIPNVKGELQDNNRGYIQINSFGTDVGELFEKEFFSLQEKGAEKWIIDLRHNMGGYMAGTLEILGNLLPGELVFTARNDNYNIRQMQRARQKEEVLEGPLILLVNQQSASASEVTAAALKDHGRALLLGEDTHGKGTIQGLYPLSAGGVLKMTVWELFTPGEEALEGVGVSPHLEIKDQYTLPVAQLLLGPVEEGHPLEIEGNPYHIDLEKSRDPEYWEAYGQLLRALEKETLWEHYYPGYQLISHLEEVPRDKVFEVSFNMPLDQETVSENTVKLVEKETGQRIDLEFISAREDL</sequence>
<organism evidence="8 9">
    <name type="scientific">Candidatus Syntrophonatronum acetioxidans</name>
    <dbReference type="NCBI Taxonomy" id="1795816"/>
    <lineage>
        <taxon>Bacteria</taxon>
        <taxon>Bacillati</taxon>
        <taxon>Bacillota</taxon>
        <taxon>Clostridia</taxon>
        <taxon>Eubacteriales</taxon>
        <taxon>Syntrophomonadaceae</taxon>
        <taxon>Candidatus Syntrophonatronum</taxon>
    </lineage>
</organism>
<dbReference type="GO" id="GO:0004175">
    <property type="term" value="F:endopeptidase activity"/>
    <property type="evidence" value="ECO:0007669"/>
    <property type="project" value="TreeGrafter"/>
</dbReference>
<evidence type="ECO:0000256" key="1">
    <source>
        <dbReference type="ARBA" id="ARBA00009179"/>
    </source>
</evidence>
<keyword evidence="6" id="KW-0812">Transmembrane</keyword>
<dbReference type="AlphaFoldDB" id="A0A424YCZ9"/>
<evidence type="ECO:0000256" key="5">
    <source>
        <dbReference type="RuleBase" id="RU004404"/>
    </source>
</evidence>
<evidence type="ECO:0000313" key="9">
    <source>
        <dbReference type="Proteomes" id="UP000285138"/>
    </source>
</evidence>
<keyword evidence="6" id="KW-1133">Transmembrane helix</keyword>
<dbReference type="PROSITE" id="PS50106">
    <property type="entry name" value="PDZ"/>
    <property type="match status" value="1"/>
</dbReference>
<keyword evidence="3 5" id="KW-0378">Hydrolase</keyword>
<dbReference type="SMART" id="SM00228">
    <property type="entry name" value="PDZ"/>
    <property type="match status" value="1"/>
</dbReference>
<dbReference type="SUPFAM" id="SSF52096">
    <property type="entry name" value="ClpP/crotonase"/>
    <property type="match status" value="1"/>
</dbReference>
<evidence type="ECO:0000259" key="7">
    <source>
        <dbReference type="PROSITE" id="PS50106"/>
    </source>
</evidence>
<dbReference type="NCBIfam" id="TIGR00225">
    <property type="entry name" value="prc"/>
    <property type="match status" value="1"/>
</dbReference>
<dbReference type="GO" id="GO:0006508">
    <property type="term" value="P:proteolysis"/>
    <property type="evidence" value="ECO:0007669"/>
    <property type="project" value="UniProtKB-KW"/>
</dbReference>
<comment type="similarity">
    <text evidence="1 5">Belongs to the peptidase S41A family.</text>
</comment>
<accession>A0A424YCZ9</accession>
<dbReference type="Gene3D" id="3.90.226.10">
    <property type="entry name" value="2-enoyl-CoA Hydratase, Chain A, domain 1"/>
    <property type="match status" value="1"/>
</dbReference>
<dbReference type="EMBL" id="QZAA01000167">
    <property type="protein sequence ID" value="RQD75203.1"/>
    <property type="molecule type" value="Genomic_DNA"/>
</dbReference>
<dbReference type="PANTHER" id="PTHR32060">
    <property type="entry name" value="TAIL-SPECIFIC PROTEASE"/>
    <property type="match status" value="1"/>
</dbReference>
<dbReference type="Pfam" id="PF17820">
    <property type="entry name" value="PDZ_6"/>
    <property type="match status" value="1"/>
</dbReference>
<dbReference type="Proteomes" id="UP000285138">
    <property type="component" value="Unassembled WGS sequence"/>
</dbReference>
<dbReference type="InterPro" id="IPR041489">
    <property type="entry name" value="PDZ_6"/>
</dbReference>